<sequence length="239" mass="26286">MENRAIIPSVLTLLTHDESVSKQKTLIPIVAIPPILFQLCIAPIFFSSVSSNYISIATQKACNVLAATLATGVVIDIALTIGLSALLWKEYMRGTFMLKSRMLQRQILFSVNTGMWTALAALVVFIIFMKTGPDDFMVYGYFHIMSPIYFVTVLANINARPYLRSQVSYSIPSAIGTIPGPIKFAENEEINHESQCCSGGYRNPLDTSRSFVSQSERSNTILAAESVSNTDTELVKCAP</sequence>
<protein>
    <submittedName>
        <fullName evidence="1">Uncharacterized protein</fullName>
    </submittedName>
</protein>
<accession>A0ACB8GHI1</accession>
<organism evidence="1 2">
    <name type="scientific">Psilocybe cubensis</name>
    <name type="common">Psychedelic mushroom</name>
    <name type="synonym">Stropharia cubensis</name>
    <dbReference type="NCBI Taxonomy" id="181762"/>
    <lineage>
        <taxon>Eukaryota</taxon>
        <taxon>Fungi</taxon>
        <taxon>Dikarya</taxon>
        <taxon>Basidiomycota</taxon>
        <taxon>Agaricomycotina</taxon>
        <taxon>Agaricomycetes</taxon>
        <taxon>Agaricomycetidae</taxon>
        <taxon>Agaricales</taxon>
        <taxon>Agaricineae</taxon>
        <taxon>Strophariaceae</taxon>
        <taxon>Psilocybe</taxon>
    </lineage>
</organism>
<reference evidence="1" key="1">
    <citation type="submission" date="2021-10" db="EMBL/GenBank/DDBJ databases">
        <title>Psilocybe cubensis genome.</title>
        <authorList>
            <person name="Mckernan K.J."/>
            <person name="Crawford S."/>
            <person name="Trippe A."/>
            <person name="Kane L.T."/>
            <person name="Mclaughlin S."/>
        </authorList>
    </citation>
    <scope>NUCLEOTIDE SEQUENCE</scope>
    <source>
        <strain evidence="1">MGC-MH-2018</strain>
    </source>
</reference>
<dbReference type="EMBL" id="JAFIQS020000012">
    <property type="protein sequence ID" value="KAH9474976.1"/>
    <property type="molecule type" value="Genomic_DNA"/>
</dbReference>
<dbReference type="Proteomes" id="UP000664032">
    <property type="component" value="Unassembled WGS sequence"/>
</dbReference>
<evidence type="ECO:0000313" key="1">
    <source>
        <dbReference type="EMBL" id="KAH9474976.1"/>
    </source>
</evidence>
<keyword evidence="2" id="KW-1185">Reference proteome</keyword>
<evidence type="ECO:0000313" key="2">
    <source>
        <dbReference type="Proteomes" id="UP000664032"/>
    </source>
</evidence>
<name>A0ACB8GHI1_PSICU</name>
<proteinExistence type="predicted"/>
<gene>
    <name evidence="1" type="ORF">JR316_0012075</name>
</gene>
<comment type="caution">
    <text evidence="1">The sequence shown here is derived from an EMBL/GenBank/DDBJ whole genome shotgun (WGS) entry which is preliminary data.</text>
</comment>